<proteinExistence type="inferred from homology"/>
<dbReference type="SUPFAM" id="SSF52833">
    <property type="entry name" value="Thioredoxin-like"/>
    <property type="match status" value="1"/>
</dbReference>
<reference evidence="6 7" key="1">
    <citation type="submission" date="2013-08" db="EMBL/GenBank/DDBJ databases">
        <title>The genome sequence of Skermanella stibiiresistens.</title>
        <authorList>
            <person name="Zhu W."/>
            <person name="Wang G."/>
        </authorList>
    </citation>
    <scope>NUCLEOTIDE SEQUENCE [LARGE SCALE GENOMIC DNA]</scope>
    <source>
        <strain evidence="6 7">SB22</strain>
    </source>
</reference>
<sequence length="234" mass="25451">MLLAGLAWLTLALTVAAAADSGHSHGGGAPVAPPRPSGFDYDPPKPGTYQLPPLAVAADGVALDETGAVRHLSELMGDGITVLSFIYTRCGDICPFGTQLMRDLHEATAEDPELAAGLRLITMSFDPDHDTPEVMAEEAKAFRDDGGRGEKGADWPFLTARDKGELGEILTAYDQRVLTSVNPDGPLAHQLRVYLIDREHRIRNIYSLDFLDPRLVLADIRTLRMEPRRQAAVR</sequence>
<evidence type="ECO:0008006" key="8">
    <source>
        <dbReference type="Google" id="ProtNLM"/>
    </source>
</evidence>
<dbReference type="PANTHER" id="PTHR12151:SF25">
    <property type="entry name" value="LINALOOL DEHYDRATASE_ISOMERASE DOMAIN-CONTAINING PROTEIN"/>
    <property type="match status" value="1"/>
</dbReference>
<keyword evidence="5" id="KW-0732">Signal</keyword>
<keyword evidence="2" id="KW-0479">Metal-binding</keyword>
<feature type="region of interest" description="Disordered" evidence="4">
    <location>
        <begin position="23"/>
        <end position="43"/>
    </location>
</feature>
<evidence type="ECO:0000256" key="2">
    <source>
        <dbReference type="PIRSR" id="PIRSR603782-1"/>
    </source>
</evidence>
<dbReference type="Proteomes" id="UP000019486">
    <property type="component" value="Unassembled WGS sequence"/>
</dbReference>
<protein>
    <recommendedName>
        <fullName evidence="8">Electron transporter SenC</fullName>
    </recommendedName>
</protein>
<dbReference type="PANTHER" id="PTHR12151">
    <property type="entry name" value="ELECTRON TRANSPORT PROTIN SCO1/SENC FAMILY MEMBER"/>
    <property type="match status" value="1"/>
</dbReference>
<dbReference type="InterPro" id="IPR003782">
    <property type="entry name" value="SCO1/SenC"/>
</dbReference>
<accession>W9GXH6</accession>
<organism evidence="6 7">
    <name type="scientific">Skermanella stibiiresistens SB22</name>
    <dbReference type="NCBI Taxonomy" id="1385369"/>
    <lineage>
        <taxon>Bacteria</taxon>
        <taxon>Pseudomonadati</taxon>
        <taxon>Pseudomonadota</taxon>
        <taxon>Alphaproteobacteria</taxon>
        <taxon>Rhodospirillales</taxon>
        <taxon>Azospirillaceae</taxon>
        <taxon>Skermanella</taxon>
    </lineage>
</organism>
<dbReference type="EMBL" id="AVFL01000017">
    <property type="protein sequence ID" value="EWY38605.1"/>
    <property type="molecule type" value="Genomic_DNA"/>
</dbReference>
<dbReference type="STRING" id="1385369.N825_12400"/>
<evidence type="ECO:0000256" key="4">
    <source>
        <dbReference type="SAM" id="MobiDB-lite"/>
    </source>
</evidence>
<feature type="binding site" evidence="2">
    <location>
        <position position="189"/>
    </location>
    <ligand>
        <name>Cu cation</name>
        <dbReference type="ChEBI" id="CHEBI:23378"/>
    </ligand>
</feature>
<evidence type="ECO:0000256" key="3">
    <source>
        <dbReference type="PIRSR" id="PIRSR603782-2"/>
    </source>
</evidence>
<evidence type="ECO:0000256" key="1">
    <source>
        <dbReference type="ARBA" id="ARBA00010996"/>
    </source>
</evidence>
<keyword evidence="3" id="KW-1015">Disulfide bond</keyword>
<dbReference type="GO" id="GO:0046872">
    <property type="term" value="F:metal ion binding"/>
    <property type="evidence" value="ECO:0007669"/>
    <property type="project" value="UniProtKB-KW"/>
</dbReference>
<dbReference type="Pfam" id="PF02630">
    <property type="entry name" value="SCO1-SenC"/>
    <property type="match status" value="1"/>
</dbReference>
<feature type="binding site" evidence="2">
    <location>
        <position position="94"/>
    </location>
    <ligand>
        <name>Cu cation</name>
        <dbReference type="ChEBI" id="CHEBI:23378"/>
    </ligand>
</feature>
<feature type="binding site" evidence="2">
    <location>
        <position position="90"/>
    </location>
    <ligand>
        <name>Cu cation</name>
        <dbReference type="ChEBI" id="CHEBI:23378"/>
    </ligand>
</feature>
<keyword evidence="7" id="KW-1185">Reference proteome</keyword>
<dbReference type="Gene3D" id="3.40.30.10">
    <property type="entry name" value="Glutaredoxin"/>
    <property type="match status" value="1"/>
</dbReference>
<evidence type="ECO:0000313" key="7">
    <source>
        <dbReference type="Proteomes" id="UP000019486"/>
    </source>
</evidence>
<comment type="caution">
    <text evidence="6">The sequence shown here is derived from an EMBL/GenBank/DDBJ whole genome shotgun (WGS) entry which is preliminary data.</text>
</comment>
<gene>
    <name evidence="6" type="ORF">N825_12400</name>
</gene>
<comment type="similarity">
    <text evidence="1">Belongs to the SCO1/2 family.</text>
</comment>
<feature type="chain" id="PRO_5004923258" description="Electron transporter SenC" evidence="5">
    <location>
        <begin position="18"/>
        <end position="234"/>
    </location>
</feature>
<dbReference type="CDD" id="cd02968">
    <property type="entry name" value="SCO"/>
    <property type="match status" value="1"/>
</dbReference>
<feature type="signal peptide" evidence="5">
    <location>
        <begin position="1"/>
        <end position="17"/>
    </location>
</feature>
<keyword evidence="2" id="KW-0186">Copper</keyword>
<evidence type="ECO:0000256" key="5">
    <source>
        <dbReference type="SAM" id="SignalP"/>
    </source>
</evidence>
<feature type="disulfide bond" description="Redox-active" evidence="3">
    <location>
        <begin position="90"/>
        <end position="94"/>
    </location>
</feature>
<dbReference type="AlphaFoldDB" id="W9GXH6"/>
<evidence type="ECO:0000313" key="6">
    <source>
        <dbReference type="EMBL" id="EWY38605.1"/>
    </source>
</evidence>
<name>W9GXH6_9PROT</name>
<dbReference type="InterPro" id="IPR036249">
    <property type="entry name" value="Thioredoxin-like_sf"/>
</dbReference>